<dbReference type="InterPro" id="IPR027417">
    <property type="entry name" value="P-loop_NTPase"/>
</dbReference>
<name>A0A934QPN0_9PSEU</name>
<sequence>MTSQSEHGQEQGGELIPKVYDAELVSHEDSEAVDRPRGPVIRRLAVECTGYVLRRVRESERTARWRSVLAYRLRKLPRDVGRLLWFMVRGHGRWIGKAWTWATHGDLRADVRAARLAGDPQARREAQEAIRADAKTRWAKLGIALRRSVIGAAVALALLVVLALFEMLFDRADMPRWLVVVYEVRDFLGAAIRLVAPWLLVVGPVGWLVAAVWEGRDRTPGAGWLTQPDRDDADSWVDERMISRALAHLGIAPLNAFFKDGGQLVYLIAPRKDGDGTFARVRLPLGVTAGMVADRRDTLAANLGRAALETWPTKADEDGVLDLWIADKGSLGGGAGDWPLLHDGTVDLFDGVPFGLTQRGLIINAPLFEANWLIGGRPGQGKTSALRTLTLGAALDSTAELWVFVMGESPDFEPLRPRLTRYRMGMDDKVAADAVQALSELTEEMERRGRTLGAQPGQPPKVSRKLADRAGLGLHPLVAAIDECHELFQHRKYGKQAEELAVRLIKRGRKYGIILLLATQSPTKDSIPKEITRNVSCGVAFAVADHIANDGLLGAGKYRAGIRATELRMKTDRGTCVAVGVTDEAWELVRTFYVPFEDGLDLVSPIVARALAQVVENGRTITATAEEDEAEPVDPLADITHVLNGEARVRTQTVLVRLATLNPAEYDDWTFTDLSAVLSEAGAEPVKSHGVKVVRADAVAAALAARARAEEPERHGEANGDRPGSRGVLPNRLPRQNPPSGQREQGSGSRTGKSRECRESPANRGSECTPPDSLPVEDDGPRDRGRDGP</sequence>
<feature type="transmembrane region" description="Helical" evidence="5">
    <location>
        <begin position="149"/>
        <end position="169"/>
    </location>
</feature>
<keyword evidence="5" id="KW-0472">Membrane</keyword>
<protein>
    <recommendedName>
        <fullName evidence="6">FtsK domain-containing protein</fullName>
    </recommendedName>
</protein>
<feature type="compositionally biased region" description="Polar residues" evidence="4">
    <location>
        <begin position="738"/>
        <end position="751"/>
    </location>
</feature>
<dbReference type="EMBL" id="JAENJH010000002">
    <property type="protein sequence ID" value="MBK1784446.1"/>
    <property type="molecule type" value="Genomic_DNA"/>
</dbReference>
<keyword evidence="5" id="KW-1133">Transmembrane helix</keyword>
<accession>A0A934QPN0</accession>
<evidence type="ECO:0000259" key="6">
    <source>
        <dbReference type="PROSITE" id="PS50901"/>
    </source>
</evidence>
<evidence type="ECO:0000256" key="3">
    <source>
        <dbReference type="PROSITE-ProRule" id="PRU00289"/>
    </source>
</evidence>
<dbReference type="RefSeq" id="WP_200316837.1">
    <property type="nucleotide sequence ID" value="NZ_JAENJH010000002.1"/>
</dbReference>
<dbReference type="PANTHER" id="PTHR22683:SF41">
    <property type="entry name" value="DNA TRANSLOCASE FTSK"/>
    <property type="match status" value="1"/>
</dbReference>
<proteinExistence type="predicted"/>
<evidence type="ECO:0000313" key="7">
    <source>
        <dbReference type="EMBL" id="MBK1784446.1"/>
    </source>
</evidence>
<keyword evidence="1 3" id="KW-0547">Nucleotide-binding</keyword>
<feature type="compositionally biased region" description="Basic and acidic residues" evidence="4">
    <location>
        <begin position="707"/>
        <end position="724"/>
    </location>
</feature>
<dbReference type="PANTHER" id="PTHR22683">
    <property type="entry name" value="SPORULATION PROTEIN RELATED"/>
    <property type="match status" value="1"/>
</dbReference>
<evidence type="ECO:0000256" key="2">
    <source>
        <dbReference type="ARBA" id="ARBA00022840"/>
    </source>
</evidence>
<dbReference type="AlphaFoldDB" id="A0A934QPN0"/>
<keyword evidence="5" id="KW-0812">Transmembrane</keyword>
<dbReference type="PROSITE" id="PS50901">
    <property type="entry name" value="FTSK"/>
    <property type="match status" value="1"/>
</dbReference>
<evidence type="ECO:0000256" key="4">
    <source>
        <dbReference type="SAM" id="MobiDB-lite"/>
    </source>
</evidence>
<dbReference type="SUPFAM" id="SSF52540">
    <property type="entry name" value="P-loop containing nucleoside triphosphate hydrolases"/>
    <property type="match status" value="1"/>
</dbReference>
<feature type="domain" description="FtsK" evidence="6">
    <location>
        <begin position="358"/>
        <end position="550"/>
    </location>
</feature>
<feature type="compositionally biased region" description="Basic and acidic residues" evidence="4">
    <location>
        <begin position="779"/>
        <end position="789"/>
    </location>
</feature>
<evidence type="ECO:0000313" key="8">
    <source>
        <dbReference type="Proteomes" id="UP000635245"/>
    </source>
</evidence>
<dbReference type="InterPro" id="IPR002543">
    <property type="entry name" value="FtsK_dom"/>
</dbReference>
<keyword evidence="2 3" id="KW-0067">ATP-binding</keyword>
<gene>
    <name evidence="7" type="ORF">JHE00_08910</name>
</gene>
<feature type="binding site" evidence="3">
    <location>
        <begin position="376"/>
        <end position="383"/>
    </location>
    <ligand>
        <name>ATP</name>
        <dbReference type="ChEBI" id="CHEBI:30616"/>
    </ligand>
</feature>
<organism evidence="7 8">
    <name type="scientific">Prauserella cavernicola</name>
    <dbReference type="NCBI Taxonomy" id="2800127"/>
    <lineage>
        <taxon>Bacteria</taxon>
        <taxon>Bacillati</taxon>
        <taxon>Actinomycetota</taxon>
        <taxon>Actinomycetes</taxon>
        <taxon>Pseudonocardiales</taxon>
        <taxon>Pseudonocardiaceae</taxon>
        <taxon>Prauserella</taxon>
    </lineage>
</organism>
<reference evidence="7" key="1">
    <citation type="submission" date="2020-12" db="EMBL/GenBank/DDBJ databases">
        <title>Prauserella sp. ASG 168, a novel actinomycete isolated from cave rock.</title>
        <authorList>
            <person name="Suriyachadkun C."/>
        </authorList>
    </citation>
    <scope>NUCLEOTIDE SEQUENCE</scope>
    <source>
        <strain evidence="7">ASG 168</strain>
    </source>
</reference>
<evidence type="ECO:0000256" key="1">
    <source>
        <dbReference type="ARBA" id="ARBA00022741"/>
    </source>
</evidence>
<feature type="region of interest" description="Disordered" evidence="4">
    <location>
        <begin position="706"/>
        <end position="789"/>
    </location>
</feature>
<keyword evidence="8" id="KW-1185">Reference proteome</keyword>
<dbReference type="InterPro" id="IPR050206">
    <property type="entry name" value="FtsK/SpoIIIE/SftA"/>
</dbReference>
<dbReference type="Proteomes" id="UP000635245">
    <property type="component" value="Unassembled WGS sequence"/>
</dbReference>
<comment type="caution">
    <text evidence="7">The sequence shown here is derived from an EMBL/GenBank/DDBJ whole genome shotgun (WGS) entry which is preliminary data.</text>
</comment>
<dbReference type="Gene3D" id="3.40.50.300">
    <property type="entry name" value="P-loop containing nucleotide triphosphate hydrolases"/>
    <property type="match status" value="1"/>
</dbReference>
<dbReference type="GO" id="GO:0005524">
    <property type="term" value="F:ATP binding"/>
    <property type="evidence" value="ECO:0007669"/>
    <property type="project" value="UniProtKB-UniRule"/>
</dbReference>
<dbReference type="GO" id="GO:0003677">
    <property type="term" value="F:DNA binding"/>
    <property type="evidence" value="ECO:0007669"/>
    <property type="project" value="InterPro"/>
</dbReference>
<evidence type="ECO:0000256" key="5">
    <source>
        <dbReference type="SAM" id="Phobius"/>
    </source>
</evidence>